<evidence type="ECO:0000256" key="1">
    <source>
        <dbReference type="SAM" id="MobiDB-lite"/>
    </source>
</evidence>
<proteinExistence type="predicted"/>
<evidence type="ECO:0008006" key="5">
    <source>
        <dbReference type="Google" id="ProtNLM"/>
    </source>
</evidence>
<keyword evidence="2" id="KW-1133">Transmembrane helix</keyword>
<evidence type="ECO:0000256" key="2">
    <source>
        <dbReference type="SAM" id="Phobius"/>
    </source>
</evidence>
<dbReference type="InterPro" id="IPR009937">
    <property type="entry name" value="Phage_holin_3_6"/>
</dbReference>
<accession>A0A5J6ZE42</accession>
<name>A0A5J6ZE42_9CORY</name>
<feature type="region of interest" description="Disordered" evidence="1">
    <location>
        <begin position="150"/>
        <end position="171"/>
    </location>
</feature>
<dbReference type="RefSeq" id="WP_151903535.1">
    <property type="nucleotide sequence ID" value="NZ_CP045032.1"/>
</dbReference>
<sequence>MSKNTSEGLYTDRDSFNPQVNAIPLSDADSHAQGQGSIGDLVKDASAQISSLVRSEIELAKTEVATSAKKAGIGGGLFAAAAVILAYSSFFLFFTIAEAFDTFMPRWLAFLVVFLIMLALVAILALIGLKQVKGVKKPEKTIESVNELKSVVPSKGKSSKPASNSQGGMFS</sequence>
<evidence type="ECO:0000313" key="4">
    <source>
        <dbReference type="Proteomes" id="UP000326711"/>
    </source>
</evidence>
<evidence type="ECO:0000313" key="3">
    <source>
        <dbReference type="EMBL" id="QFQ03280.1"/>
    </source>
</evidence>
<dbReference type="OrthoDB" id="3828498at2"/>
<feature type="transmembrane region" description="Helical" evidence="2">
    <location>
        <begin position="108"/>
        <end position="129"/>
    </location>
</feature>
<keyword evidence="2" id="KW-0472">Membrane</keyword>
<dbReference type="Proteomes" id="UP000326711">
    <property type="component" value="Chromosome"/>
</dbReference>
<keyword evidence="2" id="KW-0812">Transmembrane</keyword>
<feature type="transmembrane region" description="Helical" evidence="2">
    <location>
        <begin position="77"/>
        <end position="96"/>
    </location>
</feature>
<dbReference type="EMBL" id="CP045032">
    <property type="protein sequence ID" value="QFQ03280.1"/>
    <property type="molecule type" value="Genomic_DNA"/>
</dbReference>
<dbReference type="AlphaFoldDB" id="A0A5J6ZE42"/>
<gene>
    <name evidence="3" type="ORF">CUROG_09695</name>
</gene>
<feature type="compositionally biased region" description="Low complexity" evidence="1">
    <location>
        <begin position="150"/>
        <end position="165"/>
    </location>
</feature>
<dbReference type="Pfam" id="PF07332">
    <property type="entry name" value="Phage_holin_3_6"/>
    <property type="match status" value="1"/>
</dbReference>
<organism evidence="3 4">
    <name type="scientific">Corynebacterium urogenitale</name>
    <dbReference type="NCBI Taxonomy" id="2487892"/>
    <lineage>
        <taxon>Bacteria</taxon>
        <taxon>Bacillati</taxon>
        <taxon>Actinomycetota</taxon>
        <taxon>Actinomycetes</taxon>
        <taxon>Mycobacteriales</taxon>
        <taxon>Corynebacteriaceae</taxon>
        <taxon>Corynebacterium</taxon>
    </lineage>
</organism>
<dbReference type="KEGG" id="cuo:CUROG_09695"/>
<protein>
    <recommendedName>
        <fullName evidence="5">Phage holin family protein</fullName>
    </recommendedName>
</protein>
<keyword evidence="4" id="KW-1185">Reference proteome</keyword>
<reference evidence="4" key="1">
    <citation type="submission" date="2019-10" db="EMBL/GenBank/DDBJ databases">
        <title>Complete genome sequence of Corynebacterium urogenitalis DSM 108747, isolated from the genital tract of a cow.</title>
        <authorList>
            <person name="Ruckert C."/>
            <person name="Ballas P."/>
            <person name="Wagener K."/>
            <person name="Drillich M."/>
            <person name="Kaempfer P."/>
            <person name="Busse H.-J."/>
            <person name="Ehling-Schulz M."/>
        </authorList>
    </citation>
    <scope>NUCLEOTIDE SEQUENCE [LARGE SCALE GENOMIC DNA]</scope>
    <source>
        <strain evidence="4">LMM 1652</strain>
    </source>
</reference>